<dbReference type="PANTHER" id="PTHR11575:SF23">
    <property type="entry name" value="5-NUCLEOTIDASE FAMILY PROTEIN"/>
    <property type="match status" value="1"/>
</dbReference>
<dbReference type="KEGG" id="cohn:KCTCHS21_17930"/>
<dbReference type="CDD" id="cd00845">
    <property type="entry name" value="MPP_UshA_N_like"/>
    <property type="match status" value="1"/>
</dbReference>
<name>A0A3T1D2S8_9BACL</name>
<dbReference type="Gene3D" id="3.60.21.10">
    <property type="match status" value="1"/>
</dbReference>
<dbReference type="Pfam" id="PF02872">
    <property type="entry name" value="5_nucleotid_C"/>
    <property type="match status" value="1"/>
</dbReference>
<dbReference type="InterPro" id="IPR006146">
    <property type="entry name" value="5'-Nucleotdase_CS"/>
</dbReference>
<dbReference type="GO" id="GO:0008253">
    <property type="term" value="F:5'-nucleotidase activity"/>
    <property type="evidence" value="ECO:0007669"/>
    <property type="project" value="TreeGrafter"/>
</dbReference>
<dbReference type="GO" id="GO:0009166">
    <property type="term" value="P:nucleotide catabolic process"/>
    <property type="evidence" value="ECO:0007669"/>
    <property type="project" value="InterPro"/>
</dbReference>
<dbReference type="SUPFAM" id="SSF56300">
    <property type="entry name" value="Metallo-dependent phosphatases"/>
    <property type="match status" value="1"/>
</dbReference>
<keyword evidence="1" id="KW-0732">Signal</keyword>
<dbReference type="Pfam" id="PF00149">
    <property type="entry name" value="Metallophos"/>
    <property type="match status" value="1"/>
</dbReference>
<gene>
    <name evidence="5" type="primary">yunD</name>
    <name evidence="5" type="ORF">KCTCHS21_17930</name>
</gene>
<dbReference type="Gene3D" id="3.90.780.10">
    <property type="entry name" value="5'-Nucleotidase, C-terminal domain"/>
    <property type="match status" value="1"/>
</dbReference>
<dbReference type="SUPFAM" id="SSF55816">
    <property type="entry name" value="5'-nucleotidase (syn. UDP-sugar hydrolase), C-terminal domain"/>
    <property type="match status" value="1"/>
</dbReference>
<proteinExistence type="inferred from homology"/>
<dbReference type="InterPro" id="IPR029052">
    <property type="entry name" value="Metallo-depent_PP-like"/>
</dbReference>
<dbReference type="GO" id="GO:0008768">
    <property type="term" value="F:UDP-sugar diphosphatase activity"/>
    <property type="evidence" value="ECO:0007669"/>
    <property type="project" value="TreeGrafter"/>
</dbReference>
<evidence type="ECO:0000259" key="4">
    <source>
        <dbReference type="Pfam" id="PF02872"/>
    </source>
</evidence>
<keyword evidence="2" id="KW-0547">Nucleotide-binding</keyword>
<dbReference type="GO" id="GO:0000166">
    <property type="term" value="F:nucleotide binding"/>
    <property type="evidence" value="ECO:0007669"/>
    <property type="project" value="UniProtKB-KW"/>
</dbReference>
<sequence>MSVNNVTLTLLHTNDLHSHFEELSRIAGFIKQVRETTNSEQLLVVDCGDFLDRVRVETEGTQASANRAALEYIGYDALLLGNNEGLSYTPGQLEQIFEGMPIPIVCANMTLSKSGQCPPWMIPTYKIVKSGIRIGLIGVTAPFNEYYDLLGWNAADPFDTVRKEAERLRPEVDVLIVLSHLGLRQDERMATSIEGIDFILGGHTHHLLEVPLLVGSTQICAAGKFGGHIGHLNLEFDANNKLINISGGSKSTEDFPRESGLDSLIERYRGEASLKMNKQIAYLSESLEYRSDQESVLPTLLAYAVRQVTSAEIGLVNAGQLLEGLPAGKVTEETIHAICPSPINACVTMLQGYQIVKALEESLLPEFQQLEIRGFGFRGRVLGMLCLDGLEVTVDPSRAPLHRITAIKVNGVALDEKKMYSVGTLDMFTFGVGYIGLKEGVDTRYFLPDFIRDILSRALNQKEWITNCRKPRWLQHSMN</sequence>
<dbReference type="PANTHER" id="PTHR11575">
    <property type="entry name" value="5'-NUCLEOTIDASE-RELATED"/>
    <property type="match status" value="1"/>
</dbReference>
<accession>A0A3T1D2S8</accession>
<protein>
    <submittedName>
        <fullName evidence="5">Putative metallophosphoesterase YunD</fullName>
    </submittedName>
</protein>
<reference evidence="5 6" key="1">
    <citation type="submission" date="2019-01" db="EMBL/GenBank/DDBJ databases">
        <title>Complete genome sequence of Cohnella hallensis HS21 isolated from Korean fir (Abies koreana) rhizospheric soil.</title>
        <authorList>
            <person name="Jiang L."/>
            <person name="Kang S.W."/>
            <person name="Kim S."/>
            <person name="Jung J."/>
            <person name="Kim C.Y."/>
            <person name="Kim D.H."/>
            <person name="Kim S.W."/>
            <person name="Lee J."/>
        </authorList>
    </citation>
    <scope>NUCLEOTIDE SEQUENCE [LARGE SCALE GENOMIC DNA]</scope>
    <source>
        <strain evidence="5 6">HS21</strain>
    </source>
</reference>
<dbReference type="PROSITE" id="PS00785">
    <property type="entry name" value="5_NUCLEOTIDASE_1"/>
    <property type="match status" value="1"/>
</dbReference>
<evidence type="ECO:0000313" key="5">
    <source>
        <dbReference type="EMBL" id="BBI32394.1"/>
    </source>
</evidence>
<dbReference type="InterPro" id="IPR004843">
    <property type="entry name" value="Calcineurin-like_PHP"/>
</dbReference>
<dbReference type="RefSeq" id="WP_232058129.1">
    <property type="nucleotide sequence ID" value="NZ_AP019400.1"/>
</dbReference>
<keyword evidence="2" id="KW-0378">Hydrolase</keyword>
<dbReference type="InterPro" id="IPR008334">
    <property type="entry name" value="5'-Nucleotdase_C"/>
</dbReference>
<evidence type="ECO:0000256" key="1">
    <source>
        <dbReference type="ARBA" id="ARBA00022729"/>
    </source>
</evidence>
<dbReference type="InterPro" id="IPR036907">
    <property type="entry name" value="5'-Nucleotdase_C_sf"/>
</dbReference>
<evidence type="ECO:0000313" key="6">
    <source>
        <dbReference type="Proteomes" id="UP000289856"/>
    </source>
</evidence>
<keyword evidence="6" id="KW-1185">Reference proteome</keyword>
<feature type="domain" description="Calcineurin-like phosphoesterase" evidence="3">
    <location>
        <begin position="9"/>
        <end position="206"/>
    </location>
</feature>
<evidence type="ECO:0000259" key="3">
    <source>
        <dbReference type="Pfam" id="PF00149"/>
    </source>
</evidence>
<dbReference type="Proteomes" id="UP000289856">
    <property type="component" value="Chromosome"/>
</dbReference>
<dbReference type="InterPro" id="IPR006179">
    <property type="entry name" value="5_nucleotidase/apyrase"/>
</dbReference>
<dbReference type="AlphaFoldDB" id="A0A3T1D2S8"/>
<organism evidence="5 6">
    <name type="scientific">Cohnella abietis</name>
    <dbReference type="NCBI Taxonomy" id="2507935"/>
    <lineage>
        <taxon>Bacteria</taxon>
        <taxon>Bacillati</taxon>
        <taxon>Bacillota</taxon>
        <taxon>Bacilli</taxon>
        <taxon>Bacillales</taxon>
        <taxon>Paenibacillaceae</taxon>
        <taxon>Cohnella</taxon>
    </lineage>
</organism>
<feature type="domain" description="5'-Nucleotidase C-terminal" evidence="4">
    <location>
        <begin position="290"/>
        <end position="426"/>
    </location>
</feature>
<dbReference type="GO" id="GO:0046872">
    <property type="term" value="F:metal ion binding"/>
    <property type="evidence" value="ECO:0007669"/>
    <property type="project" value="InterPro"/>
</dbReference>
<evidence type="ECO:0000256" key="2">
    <source>
        <dbReference type="RuleBase" id="RU362119"/>
    </source>
</evidence>
<dbReference type="PRINTS" id="PR01607">
    <property type="entry name" value="APYRASEFAMLY"/>
</dbReference>
<dbReference type="EMBL" id="AP019400">
    <property type="protein sequence ID" value="BBI32394.1"/>
    <property type="molecule type" value="Genomic_DNA"/>
</dbReference>
<comment type="similarity">
    <text evidence="2">Belongs to the 5'-nucleotidase family.</text>
</comment>
<dbReference type="GO" id="GO:0030288">
    <property type="term" value="C:outer membrane-bounded periplasmic space"/>
    <property type="evidence" value="ECO:0007669"/>
    <property type="project" value="TreeGrafter"/>
</dbReference>